<evidence type="ECO:0000256" key="2">
    <source>
        <dbReference type="SAM" id="Phobius"/>
    </source>
</evidence>
<dbReference type="OrthoDB" id="3873591at2"/>
<proteinExistence type="predicted"/>
<feature type="region of interest" description="Disordered" evidence="1">
    <location>
        <begin position="145"/>
        <end position="169"/>
    </location>
</feature>
<dbReference type="InterPro" id="IPR033458">
    <property type="entry name" value="DUF5134"/>
</dbReference>
<feature type="transmembrane region" description="Helical" evidence="2">
    <location>
        <begin position="6"/>
        <end position="26"/>
    </location>
</feature>
<protein>
    <submittedName>
        <fullName evidence="3">DUF5134 domain-containing protein</fullName>
    </submittedName>
</protein>
<feature type="transmembrane region" description="Helical" evidence="2">
    <location>
        <begin position="94"/>
        <end position="111"/>
    </location>
</feature>
<dbReference type="Proteomes" id="UP000311713">
    <property type="component" value="Unassembled WGS sequence"/>
</dbReference>
<dbReference type="EMBL" id="VDGT01000016">
    <property type="protein sequence ID" value="TNM27681.1"/>
    <property type="molecule type" value="Genomic_DNA"/>
</dbReference>
<evidence type="ECO:0000313" key="4">
    <source>
        <dbReference type="Proteomes" id="UP000311713"/>
    </source>
</evidence>
<evidence type="ECO:0000313" key="3">
    <source>
        <dbReference type="EMBL" id="TNM27681.1"/>
    </source>
</evidence>
<feature type="compositionally biased region" description="Low complexity" evidence="1">
    <location>
        <begin position="145"/>
        <end position="156"/>
    </location>
</feature>
<dbReference type="RefSeq" id="WP_139647260.1">
    <property type="nucleotide sequence ID" value="NZ_BAAAZS010000046.1"/>
</dbReference>
<dbReference type="Pfam" id="PF17197">
    <property type="entry name" value="DUF5134"/>
    <property type="match status" value="1"/>
</dbReference>
<name>A0A5C4UVI1_9ACTN</name>
<organism evidence="3 4">
    <name type="scientific">Streptomyces sedi</name>
    <dbReference type="NCBI Taxonomy" id="555059"/>
    <lineage>
        <taxon>Bacteria</taxon>
        <taxon>Bacillati</taxon>
        <taxon>Actinomycetota</taxon>
        <taxon>Actinomycetes</taxon>
        <taxon>Kitasatosporales</taxon>
        <taxon>Streptomycetaceae</taxon>
        <taxon>Streptomyces</taxon>
    </lineage>
</organism>
<keyword evidence="4" id="KW-1185">Reference proteome</keyword>
<sequence>MDGPELVCWLLVAVCGGAGAWCLARLRRAAPGGRQGPALEAAMGLAMALMAAGMAGGPAAPDWVLVAVSAATVAGALPPLGLRARHRAHHAVEGAGMLYMAWAMAGGAHGAHAAHGAGAGVPALTGALLLYCALHVLRTAPRLVPAGPGAEPAAPGGDPGGGRGGGRGDEDEVAVACRLALTVGMAAMLLAM</sequence>
<evidence type="ECO:0000256" key="1">
    <source>
        <dbReference type="SAM" id="MobiDB-lite"/>
    </source>
</evidence>
<reference evidence="3 4" key="1">
    <citation type="submission" date="2019-06" db="EMBL/GenBank/DDBJ databases">
        <title>Draft genome of Streptomyces sedi sp. JCM16909.</title>
        <authorList>
            <person name="Klykleung N."/>
            <person name="Tanasupawat S."/>
            <person name="Kudo T."/>
            <person name="Yuki M."/>
            <person name="Ohkuma M."/>
        </authorList>
    </citation>
    <scope>NUCLEOTIDE SEQUENCE [LARGE SCALE GENOMIC DNA]</scope>
    <source>
        <strain evidence="3 4">JCM 16909</strain>
    </source>
</reference>
<keyword evidence="2" id="KW-1133">Transmembrane helix</keyword>
<dbReference type="AlphaFoldDB" id="A0A5C4UVI1"/>
<feature type="transmembrane region" description="Helical" evidence="2">
    <location>
        <begin position="117"/>
        <end position="137"/>
    </location>
</feature>
<feature type="transmembrane region" description="Helical" evidence="2">
    <location>
        <begin position="38"/>
        <end position="57"/>
    </location>
</feature>
<accession>A0A5C4UVI1</accession>
<feature type="transmembrane region" description="Helical" evidence="2">
    <location>
        <begin position="63"/>
        <end position="82"/>
    </location>
</feature>
<keyword evidence="2" id="KW-0472">Membrane</keyword>
<gene>
    <name evidence="3" type="ORF">FH715_19935</name>
</gene>
<comment type="caution">
    <text evidence="3">The sequence shown here is derived from an EMBL/GenBank/DDBJ whole genome shotgun (WGS) entry which is preliminary data.</text>
</comment>
<keyword evidence="2" id="KW-0812">Transmembrane</keyword>